<accession>A0A9Q3CF75</accession>
<keyword evidence="2" id="KW-1185">Reference proteome</keyword>
<protein>
    <submittedName>
        <fullName evidence="1">Uncharacterized protein</fullName>
    </submittedName>
</protein>
<dbReference type="EMBL" id="AVOT02007551">
    <property type="protein sequence ID" value="MBW0484139.1"/>
    <property type="molecule type" value="Genomic_DNA"/>
</dbReference>
<dbReference type="SUPFAM" id="SSF56672">
    <property type="entry name" value="DNA/RNA polymerases"/>
    <property type="match status" value="1"/>
</dbReference>
<dbReference type="Proteomes" id="UP000765509">
    <property type="component" value="Unassembled WGS sequence"/>
</dbReference>
<evidence type="ECO:0000313" key="2">
    <source>
        <dbReference type="Proteomes" id="UP000765509"/>
    </source>
</evidence>
<sequence>MIEAEEFFRAINCHEADIILKIERPHQPVLRRPEYPERPESSKALELHIKGLLNLAVRRKVGHNEEVEITRPVIVLWHNGKSRMVGNLGALDTHSFPDRYPKPKIRISLNKESQSVYISPMDSLEEFY</sequence>
<proteinExistence type="predicted"/>
<dbReference type="InterPro" id="IPR043128">
    <property type="entry name" value="Rev_trsase/Diguanyl_cyclase"/>
</dbReference>
<dbReference type="Gene3D" id="3.30.70.270">
    <property type="match status" value="1"/>
</dbReference>
<dbReference type="AlphaFoldDB" id="A0A9Q3CF75"/>
<name>A0A9Q3CF75_9BASI</name>
<dbReference type="InterPro" id="IPR043502">
    <property type="entry name" value="DNA/RNA_pol_sf"/>
</dbReference>
<evidence type="ECO:0000313" key="1">
    <source>
        <dbReference type="EMBL" id="MBW0484139.1"/>
    </source>
</evidence>
<gene>
    <name evidence="1" type="ORF">O181_023854</name>
</gene>
<organism evidence="1 2">
    <name type="scientific">Austropuccinia psidii MF-1</name>
    <dbReference type="NCBI Taxonomy" id="1389203"/>
    <lineage>
        <taxon>Eukaryota</taxon>
        <taxon>Fungi</taxon>
        <taxon>Dikarya</taxon>
        <taxon>Basidiomycota</taxon>
        <taxon>Pucciniomycotina</taxon>
        <taxon>Pucciniomycetes</taxon>
        <taxon>Pucciniales</taxon>
        <taxon>Sphaerophragmiaceae</taxon>
        <taxon>Austropuccinia</taxon>
    </lineage>
</organism>
<dbReference type="Gene3D" id="3.10.10.10">
    <property type="entry name" value="HIV Type 1 Reverse Transcriptase, subunit A, domain 1"/>
    <property type="match status" value="1"/>
</dbReference>
<comment type="caution">
    <text evidence="1">The sequence shown here is derived from an EMBL/GenBank/DDBJ whole genome shotgun (WGS) entry which is preliminary data.</text>
</comment>
<reference evidence="1" key="1">
    <citation type="submission" date="2021-03" db="EMBL/GenBank/DDBJ databases">
        <title>Draft genome sequence of rust myrtle Austropuccinia psidii MF-1, a brazilian biotype.</title>
        <authorList>
            <person name="Quecine M.C."/>
            <person name="Pachon D.M.R."/>
            <person name="Bonatelli M.L."/>
            <person name="Correr F.H."/>
            <person name="Franceschini L.M."/>
            <person name="Leite T.F."/>
            <person name="Margarido G.R.A."/>
            <person name="Almeida C.A."/>
            <person name="Ferrarezi J.A."/>
            <person name="Labate C.A."/>
        </authorList>
    </citation>
    <scope>NUCLEOTIDE SEQUENCE</scope>
    <source>
        <strain evidence="1">MF-1</strain>
    </source>
</reference>